<keyword evidence="3" id="KW-1185">Reference proteome</keyword>
<feature type="domain" description="DUF3615" evidence="1">
    <location>
        <begin position="258"/>
        <end position="349"/>
    </location>
</feature>
<organism evidence="2 3">
    <name type="scientific">Eragrostis curvula</name>
    <name type="common">weeping love grass</name>
    <dbReference type="NCBI Taxonomy" id="38414"/>
    <lineage>
        <taxon>Eukaryota</taxon>
        <taxon>Viridiplantae</taxon>
        <taxon>Streptophyta</taxon>
        <taxon>Embryophyta</taxon>
        <taxon>Tracheophyta</taxon>
        <taxon>Spermatophyta</taxon>
        <taxon>Magnoliopsida</taxon>
        <taxon>Liliopsida</taxon>
        <taxon>Poales</taxon>
        <taxon>Poaceae</taxon>
        <taxon>PACMAD clade</taxon>
        <taxon>Chloridoideae</taxon>
        <taxon>Eragrostideae</taxon>
        <taxon>Eragrostidinae</taxon>
        <taxon>Eragrostis</taxon>
    </lineage>
</organism>
<dbReference type="EMBL" id="RWGY01000007">
    <property type="protein sequence ID" value="TVU37446.1"/>
    <property type="molecule type" value="Genomic_DNA"/>
</dbReference>
<dbReference type="OrthoDB" id="667855at2759"/>
<dbReference type="PANTHER" id="PTHR33120">
    <property type="entry name" value="EXPRESSED PROTEIN-RELATED"/>
    <property type="match status" value="1"/>
</dbReference>
<sequence length="420" mass="47193">MMTTTTMDSFDPEENRRRVAKLVAKCGGTQGYKRRVVLGPAIVEARPPGTRIVEVPPSFPPAGAPAAAEGWYTPMHSGTTSTFLLHPRGTEVKMLSGKAVFRMACRSLEALLAFMKYVAPTLSTADIYSLLDRVDGRLDLAMGHLSDDGNELGREEGAFRAAVLAAGLPNEAVREAHVSFVTNYYSVRTLIEDHRHVFSPPTLSLIYQILGSDVFPKPYMCEGLPSTTSDLSPAAYRASRLKIHSFKMEEELSLAIAHKALQKLALQLGEPYELHMIYGKNVVVMPPETYYHINFFASPVSDSNMPKLFFAEVRDELKDVNDVTLCCHVTERNGRCYVCEYYGVKLLHPADEEFKGREDSKMDCSMTNRTLEFRAPLNEDYVFFELDQHPEIASFLEANYSYMSLDQVDLSFSWFENYLP</sequence>
<dbReference type="Pfam" id="PF12274">
    <property type="entry name" value="DUF3615"/>
    <property type="match status" value="1"/>
</dbReference>
<protein>
    <recommendedName>
        <fullName evidence="1">DUF3615 domain-containing protein</fullName>
    </recommendedName>
</protein>
<accession>A0A5J9VPK8</accession>
<dbReference type="InterPro" id="IPR022059">
    <property type="entry name" value="DUF3615"/>
</dbReference>
<feature type="non-terminal residue" evidence="2">
    <location>
        <position position="1"/>
    </location>
</feature>
<dbReference type="AlphaFoldDB" id="A0A5J9VPK8"/>
<evidence type="ECO:0000259" key="1">
    <source>
        <dbReference type="Pfam" id="PF12274"/>
    </source>
</evidence>
<dbReference type="PANTHER" id="PTHR33120:SF55">
    <property type="entry name" value="PIR2-LIKE HELICAL DOMAIN-CONTAINING PROTEIN"/>
    <property type="match status" value="1"/>
</dbReference>
<gene>
    <name evidence="2" type="ORF">EJB05_10761</name>
</gene>
<name>A0A5J9VPK8_9POAL</name>
<comment type="caution">
    <text evidence="2">The sequence shown here is derived from an EMBL/GenBank/DDBJ whole genome shotgun (WGS) entry which is preliminary data.</text>
</comment>
<dbReference type="Proteomes" id="UP000324897">
    <property type="component" value="Chromosome 4"/>
</dbReference>
<reference evidence="2 3" key="1">
    <citation type="journal article" date="2019" name="Sci. Rep.">
        <title>A high-quality genome of Eragrostis curvula grass provides insights into Poaceae evolution and supports new strategies to enhance forage quality.</title>
        <authorList>
            <person name="Carballo J."/>
            <person name="Santos B.A.C.M."/>
            <person name="Zappacosta D."/>
            <person name="Garbus I."/>
            <person name="Selva J.P."/>
            <person name="Gallo C.A."/>
            <person name="Diaz A."/>
            <person name="Albertini E."/>
            <person name="Caccamo M."/>
            <person name="Echenique V."/>
        </authorList>
    </citation>
    <scope>NUCLEOTIDE SEQUENCE [LARGE SCALE GENOMIC DNA]</scope>
    <source>
        <strain evidence="3">cv. Victoria</strain>
        <tissue evidence="2">Leaf</tissue>
    </source>
</reference>
<evidence type="ECO:0000313" key="3">
    <source>
        <dbReference type="Proteomes" id="UP000324897"/>
    </source>
</evidence>
<proteinExistence type="predicted"/>
<dbReference type="Gramene" id="TVU37446">
    <property type="protein sequence ID" value="TVU37446"/>
    <property type="gene ID" value="EJB05_10761"/>
</dbReference>
<evidence type="ECO:0000313" key="2">
    <source>
        <dbReference type="EMBL" id="TVU37446.1"/>
    </source>
</evidence>